<sequence>MQRQSRGLLSVIISPLEHALDFQKVFGLTRLATTIDKAEAALETLQPETIDYCKCVIEIICKHILAERGIPYDDLKLPKLVKQALSSCGFENEVIAGNLSGIVGALAEIRNRTGIAGHGQHDSQDMPSQTDIRIFVSIFESVISLLWHAFSKFNIDLTLTKLRFDLIEQRLELASFNEVLDVSTSITYDQEEGRIYINGKEVRPSELLFIFDRNSYSEELKKFQISEVIAEPDEEASAT</sequence>
<dbReference type="OrthoDB" id="1395176at2"/>
<accession>A0A506TWW5</accession>
<dbReference type="Proteomes" id="UP000318801">
    <property type="component" value="Unassembled WGS sequence"/>
</dbReference>
<proteinExistence type="predicted"/>
<evidence type="ECO:0008006" key="3">
    <source>
        <dbReference type="Google" id="ProtNLM"/>
    </source>
</evidence>
<organism evidence="1 2">
    <name type="scientific">Martelella alba</name>
    <dbReference type="NCBI Taxonomy" id="2590451"/>
    <lineage>
        <taxon>Bacteria</taxon>
        <taxon>Pseudomonadati</taxon>
        <taxon>Pseudomonadota</taxon>
        <taxon>Alphaproteobacteria</taxon>
        <taxon>Hyphomicrobiales</taxon>
        <taxon>Aurantimonadaceae</taxon>
        <taxon>Martelella</taxon>
    </lineage>
</organism>
<gene>
    <name evidence="1" type="ORF">FJU08_22070</name>
</gene>
<evidence type="ECO:0000313" key="2">
    <source>
        <dbReference type="Proteomes" id="UP000318801"/>
    </source>
</evidence>
<dbReference type="EMBL" id="VHLG01000027">
    <property type="protein sequence ID" value="TPW26563.1"/>
    <property type="molecule type" value="Genomic_DNA"/>
</dbReference>
<keyword evidence="2" id="KW-1185">Reference proteome</keyword>
<protein>
    <recommendedName>
        <fullName evidence="3">Abortive infection protein-like C-terminal domain-containing protein</fullName>
    </recommendedName>
</protein>
<comment type="caution">
    <text evidence="1">The sequence shown here is derived from an EMBL/GenBank/DDBJ whole genome shotgun (WGS) entry which is preliminary data.</text>
</comment>
<evidence type="ECO:0000313" key="1">
    <source>
        <dbReference type="EMBL" id="TPW26563.1"/>
    </source>
</evidence>
<name>A0A506TWW5_9HYPH</name>
<dbReference type="AlphaFoldDB" id="A0A506TWW5"/>
<reference evidence="1 2" key="1">
    <citation type="submission" date="2019-06" db="EMBL/GenBank/DDBJ databases">
        <authorList>
            <person name="Li M."/>
        </authorList>
    </citation>
    <scope>NUCLEOTIDE SEQUENCE [LARGE SCALE GENOMIC DNA]</scope>
    <source>
        <strain evidence="1 2">BGMRC2036</strain>
    </source>
</reference>